<dbReference type="EMBL" id="KB467909">
    <property type="protein sequence ID" value="PCH37040.1"/>
    <property type="molecule type" value="Genomic_DNA"/>
</dbReference>
<evidence type="ECO:0000256" key="1">
    <source>
        <dbReference type="SAM" id="MobiDB-lite"/>
    </source>
</evidence>
<dbReference type="GO" id="GO:0008168">
    <property type="term" value="F:methyltransferase activity"/>
    <property type="evidence" value="ECO:0007669"/>
    <property type="project" value="InterPro"/>
</dbReference>
<dbReference type="GO" id="GO:0032259">
    <property type="term" value="P:methylation"/>
    <property type="evidence" value="ECO:0007669"/>
    <property type="project" value="InterPro"/>
</dbReference>
<feature type="compositionally biased region" description="Polar residues" evidence="1">
    <location>
        <begin position="470"/>
        <end position="487"/>
    </location>
</feature>
<feature type="region of interest" description="Disordered" evidence="1">
    <location>
        <begin position="435"/>
        <end position="521"/>
    </location>
</feature>
<dbReference type="Gene3D" id="3.40.50.150">
    <property type="entry name" value="Vaccinia Virus protein VP39"/>
    <property type="match status" value="1"/>
</dbReference>
<proteinExistence type="predicted"/>
<accession>A0A2H3J472</accession>
<name>A0A2H3J472_WOLCO</name>
<feature type="domain" description="Ribosomal RNA methyltransferase FtsJ" evidence="2">
    <location>
        <begin position="139"/>
        <end position="324"/>
    </location>
</feature>
<dbReference type="InterPro" id="IPR002877">
    <property type="entry name" value="RNA_MeTrfase_FtsJ_dom"/>
</dbReference>
<reference evidence="3 4" key="1">
    <citation type="journal article" date="2012" name="Science">
        <title>The Paleozoic origin of enzymatic lignin decomposition reconstructed from 31 fungal genomes.</title>
        <authorList>
            <person name="Floudas D."/>
            <person name="Binder M."/>
            <person name="Riley R."/>
            <person name="Barry K."/>
            <person name="Blanchette R.A."/>
            <person name="Henrissat B."/>
            <person name="Martinez A.T."/>
            <person name="Otillar R."/>
            <person name="Spatafora J.W."/>
            <person name="Yadav J.S."/>
            <person name="Aerts A."/>
            <person name="Benoit I."/>
            <person name="Boyd A."/>
            <person name="Carlson A."/>
            <person name="Copeland A."/>
            <person name="Coutinho P.M."/>
            <person name="de Vries R.P."/>
            <person name="Ferreira P."/>
            <person name="Findley K."/>
            <person name="Foster B."/>
            <person name="Gaskell J."/>
            <person name="Glotzer D."/>
            <person name="Gorecki P."/>
            <person name="Heitman J."/>
            <person name="Hesse C."/>
            <person name="Hori C."/>
            <person name="Igarashi K."/>
            <person name="Jurgens J.A."/>
            <person name="Kallen N."/>
            <person name="Kersten P."/>
            <person name="Kohler A."/>
            <person name="Kuees U."/>
            <person name="Kumar T.K.A."/>
            <person name="Kuo A."/>
            <person name="LaButti K."/>
            <person name="Larrondo L.F."/>
            <person name="Lindquist E."/>
            <person name="Ling A."/>
            <person name="Lombard V."/>
            <person name="Lucas S."/>
            <person name="Lundell T."/>
            <person name="Martin R."/>
            <person name="McLaughlin D.J."/>
            <person name="Morgenstern I."/>
            <person name="Morin E."/>
            <person name="Murat C."/>
            <person name="Nagy L.G."/>
            <person name="Nolan M."/>
            <person name="Ohm R.A."/>
            <person name="Patyshakuliyeva A."/>
            <person name="Rokas A."/>
            <person name="Ruiz-Duenas F.J."/>
            <person name="Sabat G."/>
            <person name="Salamov A."/>
            <person name="Samejima M."/>
            <person name="Schmutz J."/>
            <person name="Slot J.C."/>
            <person name="St John F."/>
            <person name="Stenlid J."/>
            <person name="Sun H."/>
            <person name="Sun S."/>
            <person name="Syed K."/>
            <person name="Tsang A."/>
            <person name="Wiebenga A."/>
            <person name="Young D."/>
            <person name="Pisabarro A."/>
            <person name="Eastwood D.C."/>
            <person name="Martin F."/>
            <person name="Cullen D."/>
            <person name="Grigoriev I.V."/>
            <person name="Hibbett D.S."/>
        </authorList>
    </citation>
    <scope>NUCLEOTIDE SEQUENCE [LARGE SCALE GENOMIC DNA]</scope>
    <source>
        <strain evidence="3 4">MD-104</strain>
    </source>
</reference>
<keyword evidence="4" id="KW-1185">Reference proteome</keyword>
<dbReference type="SUPFAM" id="SSF53335">
    <property type="entry name" value="S-adenosyl-L-methionine-dependent methyltransferases"/>
    <property type="match status" value="1"/>
</dbReference>
<evidence type="ECO:0000313" key="3">
    <source>
        <dbReference type="EMBL" id="PCH37040.1"/>
    </source>
</evidence>
<evidence type="ECO:0000259" key="2">
    <source>
        <dbReference type="Pfam" id="PF01728"/>
    </source>
</evidence>
<dbReference type="STRING" id="742152.A0A2H3J472"/>
<dbReference type="OMA" id="FCATEES"/>
<feature type="compositionally biased region" description="Gly residues" evidence="1">
    <location>
        <begin position="492"/>
        <end position="502"/>
    </location>
</feature>
<dbReference type="Proteomes" id="UP000218811">
    <property type="component" value="Unassembled WGS sequence"/>
</dbReference>
<dbReference type="InterPro" id="IPR029063">
    <property type="entry name" value="SAM-dependent_MTases_sf"/>
</dbReference>
<organism evidence="3 4">
    <name type="scientific">Wolfiporia cocos (strain MD-104)</name>
    <name type="common">Brown rot fungus</name>
    <dbReference type="NCBI Taxonomy" id="742152"/>
    <lineage>
        <taxon>Eukaryota</taxon>
        <taxon>Fungi</taxon>
        <taxon>Dikarya</taxon>
        <taxon>Basidiomycota</taxon>
        <taxon>Agaricomycotina</taxon>
        <taxon>Agaricomycetes</taxon>
        <taxon>Polyporales</taxon>
        <taxon>Phaeolaceae</taxon>
        <taxon>Wolfiporia</taxon>
    </lineage>
</organism>
<evidence type="ECO:0000313" key="4">
    <source>
        <dbReference type="Proteomes" id="UP000218811"/>
    </source>
</evidence>
<dbReference type="Pfam" id="PF01728">
    <property type="entry name" value="FtsJ"/>
    <property type="match status" value="1"/>
</dbReference>
<protein>
    <recommendedName>
        <fullName evidence="2">Ribosomal RNA methyltransferase FtsJ domain-containing protein</fullName>
    </recommendedName>
</protein>
<gene>
    <name evidence="3" type="ORF">WOLCODRAFT_128005</name>
</gene>
<sequence length="521" mass="57933">MSRFYLEPCSRSTLFQAYYCAYRHCSACLSPLNVAMEQDKHEEITCIEDVDRMITYALTQWSPQDNPTGAQFWDLSLPYRRLRILKRLYGAHPAVDRSFNKQRDAYFRQRLENTHTPHLQTYETAFASINRANGGCFFGGRVKRFLDLGCSPGGFSSWLLKNNKGVRGVGITLAADEEGGFPFHVDPSLCAKTKYRVRYEDVIQLAMTSVSVDKNPVVPIRDNPSIDTDDQTATYDLIIAGAFFTLQGHIKWWNRAQLTLSQLLLVVSNLAQGGSGIFVVNTKPSLVILDVVGVLRRCFTSVLAQKGGRLHAQRSSCYLVCRGFHASREDLEEITGRVRAALRLLGTVSESLGSNSVTGDSDSEPEMEDDHEALVDRQQLRWFNLRLMSGVSAAEVYDKQQQFVLRLFEPLWTSQFEAIHTNFAQILLKEYGEENKSKEESAPTSPDLKSLGPALPTIPRGTAWHRHSSAAGQRQSGVPTTRNTKPIANNGRLGGTSYGVLGGANSLHRGGAGSSTSRREA</sequence>
<dbReference type="OrthoDB" id="417125at2759"/>
<dbReference type="AlphaFoldDB" id="A0A2H3J472"/>